<dbReference type="EMBL" id="JADNRY010000145">
    <property type="protein sequence ID" value="KAF9063512.1"/>
    <property type="molecule type" value="Genomic_DNA"/>
</dbReference>
<dbReference type="AlphaFoldDB" id="A0A9P5U2G4"/>
<evidence type="ECO:0000313" key="2">
    <source>
        <dbReference type="Proteomes" id="UP000772434"/>
    </source>
</evidence>
<evidence type="ECO:0000313" key="1">
    <source>
        <dbReference type="EMBL" id="KAF9063512.1"/>
    </source>
</evidence>
<organism evidence="1 2">
    <name type="scientific">Rhodocollybia butyracea</name>
    <dbReference type="NCBI Taxonomy" id="206335"/>
    <lineage>
        <taxon>Eukaryota</taxon>
        <taxon>Fungi</taxon>
        <taxon>Dikarya</taxon>
        <taxon>Basidiomycota</taxon>
        <taxon>Agaricomycotina</taxon>
        <taxon>Agaricomycetes</taxon>
        <taxon>Agaricomycetidae</taxon>
        <taxon>Agaricales</taxon>
        <taxon>Marasmiineae</taxon>
        <taxon>Omphalotaceae</taxon>
        <taxon>Rhodocollybia</taxon>
    </lineage>
</organism>
<comment type="caution">
    <text evidence="1">The sequence shown here is derived from an EMBL/GenBank/DDBJ whole genome shotgun (WGS) entry which is preliminary data.</text>
</comment>
<accession>A0A9P5U2G4</accession>
<proteinExistence type="predicted"/>
<gene>
    <name evidence="1" type="ORF">BDP27DRAFT_1232061</name>
</gene>
<keyword evidence="2" id="KW-1185">Reference proteome</keyword>
<dbReference type="Gene3D" id="3.60.130.30">
    <property type="match status" value="1"/>
</dbReference>
<dbReference type="OrthoDB" id="3202607at2759"/>
<protein>
    <submittedName>
        <fullName evidence="1">Uncharacterized protein</fullName>
    </submittedName>
</protein>
<reference evidence="1" key="1">
    <citation type="submission" date="2020-11" db="EMBL/GenBank/DDBJ databases">
        <authorList>
            <consortium name="DOE Joint Genome Institute"/>
            <person name="Ahrendt S."/>
            <person name="Riley R."/>
            <person name="Andreopoulos W."/>
            <person name="Labutti K."/>
            <person name="Pangilinan J."/>
            <person name="Ruiz-Duenas F.J."/>
            <person name="Barrasa J.M."/>
            <person name="Sanchez-Garcia M."/>
            <person name="Camarero S."/>
            <person name="Miyauchi S."/>
            <person name="Serrano A."/>
            <person name="Linde D."/>
            <person name="Babiker R."/>
            <person name="Drula E."/>
            <person name="Ayuso-Fernandez I."/>
            <person name="Pacheco R."/>
            <person name="Padilla G."/>
            <person name="Ferreira P."/>
            <person name="Barriuso J."/>
            <person name="Kellner H."/>
            <person name="Castanera R."/>
            <person name="Alfaro M."/>
            <person name="Ramirez L."/>
            <person name="Pisabarro A.G."/>
            <person name="Kuo A."/>
            <person name="Tritt A."/>
            <person name="Lipzen A."/>
            <person name="He G."/>
            <person name="Yan M."/>
            <person name="Ng V."/>
            <person name="Cullen D."/>
            <person name="Martin F."/>
            <person name="Rosso M.-N."/>
            <person name="Henrissat B."/>
            <person name="Hibbett D."/>
            <person name="Martinez A.T."/>
            <person name="Grigoriev I.V."/>
        </authorList>
    </citation>
    <scope>NUCLEOTIDE SEQUENCE</scope>
    <source>
        <strain evidence="1">AH 40177</strain>
    </source>
</reference>
<name>A0A9P5U2G4_9AGAR</name>
<sequence length="238" mass="26771">MEWLYQSLRLPEALLHHQQGDYGTIGAGYGFGGGRVRPGEYCNSKHNSKILQIVLDSPVIQCIAQYVDQGLLALFPKLHALYTNLGEKIVNADGRIKPSFERCCYPACHFNLHEAGALTHSNYWNWLFSMCSIFSGGPFDHRRGAHLIAWSLGLAVEFPSGSAVFLPSAAVPHANTSAAPLEHRHSLAFFLPAGLVCYYHNGYRSDKDFRELASPQQLKAWLDYRKDMWKQGLELLQY</sequence>
<dbReference type="Proteomes" id="UP000772434">
    <property type="component" value="Unassembled WGS sequence"/>
</dbReference>